<proteinExistence type="predicted"/>
<organism evidence="1">
    <name type="scientific">marine sediment metagenome</name>
    <dbReference type="NCBI Taxonomy" id="412755"/>
    <lineage>
        <taxon>unclassified sequences</taxon>
        <taxon>metagenomes</taxon>
        <taxon>ecological metagenomes</taxon>
    </lineage>
</organism>
<name>A0A0F8ZX45_9ZZZZ</name>
<gene>
    <name evidence="1" type="ORF">LCGC14_2643350</name>
</gene>
<dbReference type="AlphaFoldDB" id="A0A0F8ZX45"/>
<sequence>MAGRQSPSPGFDHQPVNVDTILKNLGVLKKDPDDEVPLDKSAGDAFLDAMRDSDKVADCVTQLFPNGVPVDETFLDQLDNFHRWIGFADSGDEAIGLVWSEAMRRLSSTQQQELLEVFARQEGHDFFENSRSLYVVTRDHAFPAAFLSDWFVELLRAVERDVMQESVWKSIRTVCTNHVDVALETLGIYLDELNTHRCSIAGFMLGVLRSESLDEKQAAEFTRIENGFRENKDHSLRTVFNWSWVTTARNRALMQAELDLLLSRADESPEDLNNLVCVICQLIRVDCLPNELAQQCRKWVTETIGPTLSGEAKYLVVKAANHMYRGDDGAPPEEVNWIV</sequence>
<reference evidence="1" key="1">
    <citation type="journal article" date="2015" name="Nature">
        <title>Complex archaea that bridge the gap between prokaryotes and eukaryotes.</title>
        <authorList>
            <person name="Spang A."/>
            <person name="Saw J.H."/>
            <person name="Jorgensen S.L."/>
            <person name="Zaremba-Niedzwiedzka K."/>
            <person name="Martijn J."/>
            <person name="Lind A.E."/>
            <person name="van Eijk R."/>
            <person name="Schleper C."/>
            <person name="Guy L."/>
            <person name="Ettema T.J."/>
        </authorList>
    </citation>
    <scope>NUCLEOTIDE SEQUENCE</scope>
</reference>
<comment type="caution">
    <text evidence="1">The sequence shown here is derived from an EMBL/GenBank/DDBJ whole genome shotgun (WGS) entry which is preliminary data.</text>
</comment>
<accession>A0A0F8ZX45</accession>
<dbReference type="EMBL" id="LAZR01045641">
    <property type="protein sequence ID" value="KKK98378.1"/>
    <property type="molecule type" value="Genomic_DNA"/>
</dbReference>
<feature type="non-terminal residue" evidence="1">
    <location>
        <position position="339"/>
    </location>
</feature>
<protein>
    <submittedName>
        <fullName evidence="1">Uncharacterized protein</fullName>
    </submittedName>
</protein>
<evidence type="ECO:0000313" key="1">
    <source>
        <dbReference type="EMBL" id="KKK98378.1"/>
    </source>
</evidence>